<evidence type="ECO:0000313" key="6">
    <source>
        <dbReference type="Proteomes" id="UP001431209"/>
    </source>
</evidence>
<dbReference type="SMART" id="SM00248">
    <property type="entry name" value="ANK"/>
    <property type="match status" value="7"/>
</dbReference>
<evidence type="ECO:0000256" key="3">
    <source>
        <dbReference type="PROSITE-ProRule" id="PRU00023"/>
    </source>
</evidence>
<dbReference type="Pfam" id="PF00023">
    <property type="entry name" value="Ank"/>
    <property type="match status" value="1"/>
</dbReference>
<dbReference type="Pfam" id="PF12796">
    <property type="entry name" value="Ank_2"/>
    <property type="match status" value="2"/>
</dbReference>
<keyword evidence="1" id="KW-0677">Repeat</keyword>
<protein>
    <submittedName>
        <fullName evidence="5">ANK1</fullName>
    </submittedName>
</protein>
<keyword evidence="6" id="KW-1185">Reference proteome</keyword>
<dbReference type="EMBL" id="JAOPGA020000605">
    <property type="protein sequence ID" value="KAL0479880.1"/>
    <property type="molecule type" value="Genomic_DNA"/>
</dbReference>
<dbReference type="PANTHER" id="PTHR24171:SF9">
    <property type="entry name" value="ANKYRIN REPEAT DOMAIN-CONTAINING PROTEIN 39"/>
    <property type="match status" value="1"/>
</dbReference>
<evidence type="ECO:0000313" key="5">
    <source>
        <dbReference type="EMBL" id="KAL0479880.1"/>
    </source>
</evidence>
<dbReference type="SUPFAM" id="SSF48403">
    <property type="entry name" value="Ankyrin repeat"/>
    <property type="match status" value="1"/>
</dbReference>
<comment type="caution">
    <text evidence="5">The sequence shown here is derived from an EMBL/GenBank/DDBJ whole genome shotgun (WGS) entry which is preliminary data.</text>
</comment>
<feature type="repeat" description="ANK" evidence="3">
    <location>
        <begin position="169"/>
        <end position="201"/>
    </location>
</feature>
<feature type="repeat" description="ANK" evidence="3">
    <location>
        <begin position="136"/>
        <end position="168"/>
    </location>
</feature>
<organism evidence="5 6">
    <name type="scientific">Acrasis kona</name>
    <dbReference type="NCBI Taxonomy" id="1008807"/>
    <lineage>
        <taxon>Eukaryota</taxon>
        <taxon>Discoba</taxon>
        <taxon>Heterolobosea</taxon>
        <taxon>Tetramitia</taxon>
        <taxon>Eutetramitia</taxon>
        <taxon>Acrasidae</taxon>
        <taxon>Acrasis</taxon>
    </lineage>
</organism>
<feature type="repeat" description="ANK" evidence="3">
    <location>
        <begin position="354"/>
        <end position="374"/>
    </location>
</feature>
<evidence type="ECO:0000256" key="4">
    <source>
        <dbReference type="SAM" id="MobiDB-lite"/>
    </source>
</evidence>
<feature type="compositionally biased region" description="Polar residues" evidence="4">
    <location>
        <begin position="1"/>
        <end position="12"/>
    </location>
</feature>
<keyword evidence="2 3" id="KW-0040">ANK repeat</keyword>
<dbReference type="PROSITE" id="PS50088">
    <property type="entry name" value="ANK_REPEAT"/>
    <property type="match status" value="4"/>
</dbReference>
<feature type="compositionally biased region" description="Basic residues" evidence="4">
    <location>
        <begin position="14"/>
        <end position="31"/>
    </location>
</feature>
<evidence type="ECO:0000256" key="2">
    <source>
        <dbReference type="ARBA" id="ARBA00023043"/>
    </source>
</evidence>
<evidence type="ECO:0000256" key="1">
    <source>
        <dbReference type="ARBA" id="ARBA00022737"/>
    </source>
</evidence>
<proteinExistence type="predicted"/>
<dbReference type="InterPro" id="IPR002110">
    <property type="entry name" value="Ankyrin_rpt"/>
</dbReference>
<feature type="region of interest" description="Disordered" evidence="4">
    <location>
        <begin position="1"/>
        <end position="36"/>
    </location>
</feature>
<dbReference type="PANTHER" id="PTHR24171">
    <property type="entry name" value="ANKYRIN REPEAT DOMAIN-CONTAINING PROTEIN 39-RELATED"/>
    <property type="match status" value="1"/>
</dbReference>
<dbReference type="Proteomes" id="UP001431209">
    <property type="component" value="Unassembled WGS sequence"/>
</dbReference>
<dbReference type="AlphaFoldDB" id="A0AAW2YSW4"/>
<gene>
    <name evidence="5" type="ORF">AKO1_007362</name>
</gene>
<feature type="repeat" description="ANK" evidence="3">
    <location>
        <begin position="236"/>
        <end position="268"/>
    </location>
</feature>
<accession>A0AAW2YSW4</accession>
<dbReference type="InterPro" id="IPR036770">
    <property type="entry name" value="Ankyrin_rpt-contain_sf"/>
</dbReference>
<dbReference type="PROSITE" id="PS50297">
    <property type="entry name" value="ANK_REP_REGION"/>
    <property type="match status" value="2"/>
</dbReference>
<dbReference type="Gene3D" id="1.25.40.20">
    <property type="entry name" value="Ankyrin repeat-containing domain"/>
    <property type="match status" value="3"/>
</dbReference>
<reference evidence="5 6" key="1">
    <citation type="submission" date="2024-03" db="EMBL/GenBank/DDBJ databases">
        <title>The Acrasis kona genome and developmental transcriptomes reveal deep origins of eukaryotic multicellular pathways.</title>
        <authorList>
            <person name="Sheikh S."/>
            <person name="Fu C.-J."/>
            <person name="Brown M.W."/>
            <person name="Baldauf S.L."/>
        </authorList>
    </citation>
    <scope>NUCLEOTIDE SEQUENCE [LARGE SCALE GENOMIC DNA]</scope>
    <source>
        <strain evidence="5 6">ATCC MYA-3509</strain>
    </source>
</reference>
<sequence>MADALTSPSPTKTPLKKRKSSMTKDRLRRSNSHGDMTELFAGFDHKTKTSNGNNVCHTARTPRRDEEIEIFRSKFITPISDYEPQLSPKELSITEKLHKACTQGKIDGLTALLELLSPDQNAIIDINNDYLDATNNKCTLMHTAAKYQRISVMHLLWTKGSSVDIVDSIGATPIFYAASAGCTRACAFLLSKNAQVNIRDKFDHTPLYVALRSNHFEVARLMMLFKADIHFKVTQKGQTLLHAACSEGSEAKIDFLISNGASVTRTNREDETCLFDCLPHPHILKTLLQHVITSSGPSNLIKLLRVLNSQGETVVHTAVRYGHIAALLAIVSSVPLQQRPQLTEILNDNDKTCLGYTPLHIAVSSNHLQMVKLLALSQEVDMTKQNANGDTALHMAIKDQKPEMVYILRQFDYNKAAKTIKNAKKLTPKQLAKELKLMHIYEYTPNEQFKSPRKGRMSRFLSGLVSLKNHHSSSHYSLSVSSDRATMQLKNMFQKDLQDQLRINSAPPERTLQMAARPETPPAPTIDHVSERLDEVRHLVKMTGVDEVVLVDALNSFVRIVRLYINSMEKQLIFDDSPEQQSQFEEFKTFLNNVNATTIDSLTVESVEAWKLFVDDQMSKCDELKVL</sequence>
<name>A0AAW2YSW4_9EUKA</name>